<evidence type="ECO:0000256" key="1">
    <source>
        <dbReference type="ARBA" id="ARBA00006484"/>
    </source>
</evidence>
<dbReference type="Proteomes" id="UP000214365">
    <property type="component" value="Unassembled WGS sequence"/>
</dbReference>
<comment type="caution">
    <text evidence="2">The sequence shown here is derived from an EMBL/GenBank/DDBJ whole genome shotgun (WGS) entry which is preliminary data.</text>
</comment>
<dbReference type="Pfam" id="PF00106">
    <property type="entry name" value="adh_short"/>
    <property type="match status" value="1"/>
</dbReference>
<dbReference type="GeneID" id="31000858"/>
<dbReference type="OrthoDB" id="7289984at2759"/>
<dbReference type="InterPro" id="IPR002347">
    <property type="entry name" value="SDR_fam"/>
</dbReference>
<dbReference type="EMBL" id="LFMY01000001">
    <property type="protein sequence ID" value="OKL64383.1"/>
    <property type="molecule type" value="Genomic_DNA"/>
</dbReference>
<evidence type="ECO:0008006" key="4">
    <source>
        <dbReference type="Google" id="ProtNLM"/>
    </source>
</evidence>
<dbReference type="InterPro" id="IPR036291">
    <property type="entry name" value="NAD(P)-bd_dom_sf"/>
</dbReference>
<accession>A0A225AXN6</accession>
<reference evidence="2 3" key="1">
    <citation type="submission" date="2015-06" db="EMBL/GenBank/DDBJ databases">
        <title>Talaromyces atroroseus IBT 11181 draft genome.</title>
        <authorList>
            <person name="Rasmussen K.B."/>
            <person name="Rasmussen S."/>
            <person name="Petersen B."/>
            <person name="Sicheritz-Ponten T."/>
            <person name="Mortensen U.H."/>
            <person name="Thrane U."/>
        </authorList>
    </citation>
    <scope>NUCLEOTIDE SEQUENCE [LARGE SCALE GENOMIC DNA]</scope>
    <source>
        <strain evidence="2 3">IBT 11181</strain>
    </source>
</reference>
<proteinExistence type="inferred from homology"/>
<dbReference type="AlphaFoldDB" id="A0A225AXN6"/>
<name>A0A225AXN6_TALAT</name>
<comment type="similarity">
    <text evidence="1">Belongs to the short-chain dehydrogenases/reductases (SDR) family.</text>
</comment>
<dbReference type="PANTHER" id="PTHR43544:SF36">
    <property type="entry name" value="CHAIN OXIDOREDUCTASE (CSGA), PUTATIVE (AFU_ORTHOLOGUE AFUA_4G00910)-RELATED"/>
    <property type="match status" value="1"/>
</dbReference>
<gene>
    <name evidence="2" type="ORF">UA08_01103</name>
</gene>
<dbReference type="PRINTS" id="PR00081">
    <property type="entry name" value="GDHRDH"/>
</dbReference>
<dbReference type="Gene3D" id="3.40.50.720">
    <property type="entry name" value="NAD(P)-binding Rossmann-like Domain"/>
    <property type="match status" value="1"/>
</dbReference>
<protein>
    <recommendedName>
        <fullName evidence="4">Short chain oxidoreductase</fullName>
    </recommendedName>
</protein>
<keyword evidence="3" id="KW-1185">Reference proteome</keyword>
<dbReference type="RefSeq" id="XP_020124504.1">
    <property type="nucleotide sequence ID" value="XM_020259854.1"/>
</dbReference>
<dbReference type="GO" id="GO:0005737">
    <property type="term" value="C:cytoplasm"/>
    <property type="evidence" value="ECO:0007669"/>
    <property type="project" value="TreeGrafter"/>
</dbReference>
<organism evidence="2 3">
    <name type="scientific">Talaromyces atroroseus</name>
    <dbReference type="NCBI Taxonomy" id="1441469"/>
    <lineage>
        <taxon>Eukaryota</taxon>
        <taxon>Fungi</taxon>
        <taxon>Dikarya</taxon>
        <taxon>Ascomycota</taxon>
        <taxon>Pezizomycotina</taxon>
        <taxon>Eurotiomycetes</taxon>
        <taxon>Eurotiomycetidae</taxon>
        <taxon>Eurotiales</taxon>
        <taxon>Trichocomaceae</taxon>
        <taxon>Talaromyces</taxon>
        <taxon>Talaromyces sect. Trachyspermi</taxon>
    </lineage>
</organism>
<evidence type="ECO:0000313" key="2">
    <source>
        <dbReference type="EMBL" id="OKL64383.1"/>
    </source>
</evidence>
<evidence type="ECO:0000313" key="3">
    <source>
        <dbReference type="Proteomes" id="UP000214365"/>
    </source>
</evidence>
<sequence length="252" mass="27330">MSTYLITGASRGLGLALVYQLARLDVSEVKMVFATLRGQESASLREIAKASPGRIIPIRMDPSNPDSIQKAVETVKSRLDGQGLDFLINNVGVSPLVQGGISNMQGSSSASPSGRTKSGREYIRYNTIGRTQTKQAYSSTTLGSIARSKVYELNPCPAYKITKAALNMMTVQYAQGYAKDGFTFFVLTPGWLKTDLGGPAADLPVETGAEAVIKIVKSANQEQNGRFLNIHVPGWENNKSVYNQYDGKEVPW</sequence>
<dbReference type="PANTHER" id="PTHR43544">
    <property type="entry name" value="SHORT-CHAIN DEHYDROGENASE/REDUCTASE"/>
    <property type="match status" value="1"/>
</dbReference>
<dbReference type="GO" id="GO:0016491">
    <property type="term" value="F:oxidoreductase activity"/>
    <property type="evidence" value="ECO:0007669"/>
    <property type="project" value="TreeGrafter"/>
</dbReference>
<dbReference type="InterPro" id="IPR051468">
    <property type="entry name" value="Fungal_SecMetab_SDRs"/>
</dbReference>
<dbReference type="SUPFAM" id="SSF51735">
    <property type="entry name" value="NAD(P)-binding Rossmann-fold domains"/>
    <property type="match status" value="1"/>
</dbReference>